<dbReference type="InterPro" id="IPR006076">
    <property type="entry name" value="FAD-dep_OxRdtase"/>
</dbReference>
<dbReference type="SUPFAM" id="SSF51905">
    <property type="entry name" value="FAD/NAD(P)-binding domain"/>
    <property type="match status" value="1"/>
</dbReference>
<dbReference type="AlphaFoldDB" id="A0A1V6Q3Q8"/>
<keyword evidence="3" id="KW-1185">Reference proteome</keyword>
<dbReference type="EMBL" id="MDYN01000015">
    <property type="protein sequence ID" value="OQD83854.1"/>
    <property type="molecule type" value="Genomic_DNA"/>
</dbReference>
<evidence type="ECO:0000313" key="3">
    <source>
        <dbReference type="Proteomes" id="UP000191672"/>
    </source>
</evidence>
<organism evidence="2 3">
    <name type="scientific">Penicillium antarcticum</name>
    <dbReference type="NCBI Taxonomy" id="416450"/>
    <lineage>
        <taxon>Eukaryota</taxon>
        <taxon>Fungi</taxon>
        <taxon>Dikarya</taxon>
        <taxon>Ascomycota</taxon>
        <taxon>Pezizomycotina</taxon>
        <taxon>Eurotiomycetes</taxon>
        <taxon>Eurotiomycetidae</taxon>
        <taxon>Eurotiales</taxon>
        <taxon>Aspergillaceae</taxon>
        <taxon>Penicillium</taxon>
    </lineage>
</organism>
<dbReference type="STRING" id="416450.A0A1V6Q3Q8"/>
<dbReference type="Pfam" id="PF01266">
    <property type="entry name" value="DAO"/>
    <property type="match status" value="1"/>
</dbReference>
<dbReference type="InterPro" id="IPR036188">
    <property type="entry name" value="FAD/NAD-bd_sf"/>
</dbReference>
<sequence>MGPSTSDPIIIVGAGSLGLSAALHLAQRGYTDVSVFGKNDDVPPGDLSIVVYRTAQDAGVQFFPGQQVDEIVYVSTLTGRKNAGIRTQDGQFYSSVLVIIEAGAGDSHPMSQVDPMHDPLATPLSWYTNLSHSLVNYVPQDSSVILLSSSCKCSGQGSSLFSLVGSMVLDLLGATSDQPIAVKTKEFLVSDDEFSEIYKRDAVIEERAPSARTCLRLAR</sequence>
<comment type="caution">
    <text evidence="2">The sequence shown here is derived from an EMBL/GenBank/DDBJ whole genome shotgun (WGS) entry which is preliminary data.</text>
</comment>
<evidence type="ECO:0000259" key="1">
    <source>
        <dbReference type="Pfam" id="PF01266"/>
    </source>
</evidence>
<dbReference type="Proteomes" id="UP000191672">
    <property type="component" value="Unassembled WGS sequence"/>
</dbReference>
<name>A0A1V6Q3Q8_9EURO</name>
<evidence type="ECO:0000313" key="2">
    <source>
        <dbReference type="EMBL" id="OQD83854.1"/>
    </source>
</evidence>
<protein>
    <recommendedName>
        <fullName evidence="1">FAD dependent oxidoreductase domain-containing protein</fullName>
    </recommendedName>
</protein>
<feature type="domain" description="FAD dependent oxidoreductase" evidence="1">
    <location>
        <begin position="9"/>
        <end position="42"/>
    </location>
</feature>
<proteinExistence type="predicted"/>
<dbReference type="Gene3D" id="3.50.50.60">
    <property type="entry name" value="FAD/NAD(P)-binding domain"/>
    <property type="match status" value="2"/>
</dbReference>
<gene>
    <name evidence="2" type="ORF">PENANT_c015G07078</name>
</gene>
<accession>A0A1V6Q3Q8</accession>
<reference evidence="3" key="1">
    <citation type="journal article" date="2017" name="Nat. Microbiol.">
        <title>Global analysis of biosynthetic gene clusters reveals vast potential of secondary metabolite production in Penicillium species.</title>
        <authorList>
            <person name="Nielsen J.C."/>
            <person name="Grijseels S."/>
            <person name="Prigent S."/>
            <person name="Ji B."/>
            <person name="Dainat J."/>
            <person name="Nielsen K.F."/>
            <person name="Frisvad J.C."/>
            <person name="Workman M."/>
            <person name="Nielsen J."/>
        </authorList>
    </citation>
    <scope>NUCLEOTIDE SEQUENCE [LARGE SCALE GENOMIC DNA]</scope>
    <source>
        <strain evidence="3">IBT 31811</strain>
    </source>
</reference>